<gene>
    <name evidence="1" type="ORF">DW672_03455</name>
</gene>
<proteinExistence type="predicted"/>
<dbReference type="RefSeq" id="WP_118212560.1">
    <property type="nucleotide sequence ID" value="NZ_DAWBHJ010000015.1"/>
</dbReference>
<reference evidence="1 2" key="1">
    <citation type="submission" date="2018-08" db="EMBL/GenBank/DDBJ databases">
        <title>A genome reference for cultivated species of the human gut microbiota.</title>
        <authorList>
            <person name="Zou Y."/>
            <person name="Xue W."/>
            <person name="Luo G."/>
        </authorList>
    </citation>
    <scope>NUCLEOTIDE SEQUENCE [LARGE SCALE GENOMIC DNA]</scope>
    <source>
        <strain evidence="1 2">AM25-1LB</strain>
    </source>
</reference>
<dbReference type="EMBL" id="QRHG01000006">
    <property type="protein sequence ID" value="RHF62310.1"/>
    <property type="molecule type" value="Genomic_DNA"/>
</dbReference>
<accession>A0A414P7W9</accession>
<evidence type="ECO:0000313" key="1">
    <source>
        <dbReference type="EMBL" id="RHF62310.1"/>
    </source>
</evidence>
<name>A0A414P7W9_9FIRM</name>
<evidence type="ECO:0000313" key="2">
    <source>
        <dbReference type="Proteomes" id="UP000284902"/>
    </source>
</evidence>
<organism evidence="1 2">
    <name type="scientific">[Ruminococcus] lactaris</name>
    <dbReference type="NCBI Taxonomy" id="46228"/>
    <lineage>
        <taxon>Bacteria</taxon>
        <taxon>Bacillati</taxon>
        <taxon>Bacillota</taxon>
        <taxon>Clostridia</taxon>
        <taxon>Lachnospirales</taxon>
        <taxon>Lachnospiraceae</taxon>
        <taxon>Mediterraneibacter</taxon>
    </lineage>
</organism>
<sequence>MKTEMKLNEYCEDCGYFDPIVETERLYAGNKFVERLNTITCKHNHICGYLIERMEQDGKNREV</sequence>
<dbReference type="AlphaFoldDB" id="A0A414P7W9"/>
<dbReference type="Proteomes" id="UP000284902">
    <property type="component" value="Unassembled WGS sequence"/>
</dbReference>
<comment type="caution">
    <text evidence="1">The sequence shown here is derived from an EMBL/GenBank/DDBJ whole genome shotgun (WGS) entry which is preliminary data.</text>
</comment>
<protein>
    <submittedName>
        <fullName evidence="1">Uncharacterized protein</fullName>
    </submittedName>
</protein>